<dbReference type="Proteomes" id="UP001217044">
    <property type="component" value="Chromosome"/>
</dbReference>
<dbReference type="RefSeq" id="WP_273987889.1">
    <property type="nucleotide sequence ID" value="NZ_BAABQT010000003.1"/>
</dbReference>
<dbReference type="Pfam" id="PF00072">
    <property type="entry name" value="Response_reg"/>
    <property type="match status" value="1"/>
</dbReference>
<dbReference type="Gene3D" id="3.40.50.2300">
    <property type="match status" value="1"/>
</dbReference>
<gene>
    <name evidence="3" type="ORF">M8445_11460</name>
</gene>
<dbReference type="EMBL" id="CP115165">
    <property type="protein sequence ID" value="WDA57965.1"/>
    <property type="molecule type" value="Genomic_DNA"/>
</dbReference>
<name>A0ABY7UZL0_9DEIO</name>
<sequence>MPQSITVLLIDDNPADLLLAQEAFSEYSERVRVISHTGGREALAYLKDTQQALPNVIVLDVNMPGMSGFEVLGAIREDPELRHLPVVMLTTSAQEKDIDAAYDLITSSYMVKNAKFSEFVDQIDQFVKYWLGSQFKRTRRP</sequence>
<accession>A0ABY7UZL0</accession>
<dbReference type="CDD" id="cd17557">
    <property type="entry name" value="REC_Rcp-like"/>
    <property type="match status" value="1"/>
</dbReference>
<protein>
    <submittedName>
        <fullName evidence="3">Response regulator</fullName>
    </submittedName>
</protein>
<dbReference type="InterPro" id="IPR052893">
    <property type="entry name" value="TCS_response_regulator"/>
</dbReference>
<dbReference type="InterPro" id="IPR011006">
    <property type="entry name" value="CheY-like_superfamily"/>
</dbReference>
<keyword evidence="4" id="KW-1185">Reference proteome</keyword>
<dbReference type="PROSITE" id="PS50110">
    <property type="entry name" value="RESPONSE_REGULATORY"/>
    <property type="match status" value="1"/>
</dbReference>
<evidence type="ECO:0000259" key="2">
    <source>
        <dbReference type="PROSITE" id="PS50110"/>
    </source>
</evidence>
<dbReference type="SUPFAM" id="SSF52172">
    <property type="entry name" value="CheY-like"/>
    <property type="match status" value="1"/>
</dbReference>
<dbReference type="PANTHER" id="PTHR44520">
    <property type="entry name" value="RESPONSE REGULATOR RCP1-RELATED"/>
    <property type="match status" value="1"/>
</dbReference>
<dbReference type="SMART" id="SM00448">
    <property type="entry name" value="REC"/>
    <property type="match status" value="1"/>
</dbReference>
<feature type="modified residue" description="4-aspartylphosphate" evidence="1">
    <location>
        <position position="60"/>
    </location>
</feature>
<reference evidence="3 4" key="1">
    <citation type="submission" date="2022-12" db="EMBL/GenBank/DDBJ databases">
        <title>Genome Sequence of Deinococcus aquaticus Type Strain PB314.</title>
        <authorList>
            <person name="Albert C."/>
            <person name="Hill J."/>
            <person name="Boren L."/>
            <person name="Scholz-Ng S."/>
            <person name="Fatema N."/>
            <person name="Grosso R."/>
            <person name="Soboslay E."/>
            <person name="Tuohy J."/>
        </authorList>
    </citation>
    <scope>NUCLEOTIDE SEQUENCE [LARGE SCALE GENOMIC DNA]</scope>
    <source>
        <strain evidence="3 4">PB-314</strain>
    </source>
</reference>
<feature type="domain" description="Response regulatory" evidence="2">
    <location>
        <begin position="6"/>
        <end position="127"/>
    </location>
</feature>
<evidence type="ECO:0000313" key="4">
    <source>
        <dbReference type="Proteomes" id="UP001217044"/>
    </source>
</evidence>
<proteinExistence type="predicted"/>
<evidence type="ECO:0000313" key="3">
    <source>
        <dbReference type="EMBL" id="WDA57965.1"/>
    </source>
</evidence>
<dbReference type="PANTHER" id="PTHR44520:SF2">
    <property type="entry name" value="RESPONSE REGULATOR RCP1"/>
    <property type="match status" value="1"/>
</dbReference>
<evidence type="ECO:0000256" key="1">
    <source>
        <dbReference type="PROSITE-ProRule" id="PRU00169"/>
    </source>
</evidence>
<keyword evidence="1" id="KW-0597">Phosphoprotein</keyword>
<organism evidence="3 4">
    <name type="scientific">Deinococcus aquaticus</name>
    <dbReference type="NCBI Taxonomy" id="328692"/>
    <lineage>
        <taxon>Bacteria</taxon>
        <taxon>Thermotogati</taxon>
        <taxon>Deinococcota</taxon>
        <taxon>Deinococci</taxon>
        <taxon>Deinococcales</taxon>
        <taxon>Deinococcaceae</taxon>
        <taxon>Deinococcus</taxon>
    </lineage>
</organism>
<dbReference type="InterPro" id="IPR001789">
    <property type="entry name" value="Sig_transdc_resp-reg_receiver"/>
</dbReference>